<name>A0AAU8CYW5_9HYPH</name>
<geneLocation type="plasmid" evidence="2">
    <name>pMk2240B</name>
</geneLocation>
<evidence type="ECO:0000256" key="1">
    <source>
        <dbReference type="SAM" id="SignalP"/>
    </source>
</evidence>
<dbReference type="EMBL" id="CP159255">
    <property type="protein sequence ID" value="XCG52034.1"/>
    <property type="molecule type" value="Genomic_DNA"/>
</dbReference>
<gene>
    <name evidence="2" type="ORF">ABVK50_29105</name>
</gene>
<keyword evidence="2" id="KW-0614">Plasmid</keyword>
<organism evidence="2">
    <name type="scientific">Mesorhizobium sp. WSM2240</name>
    <dbReference type="NCBI Taxonomy" id="3228851"/>
    <lineage>
        <taxon>Bacteria</taxon>
        <taxon>Pseudomonadati</taxon>
        <taxon>Pseudomonadota</taxon>
        <taxon>Alphaproteobacteria</taxon>
        <taxon>Hyphomicrobiales</taxon>
        <taxon>Phyllobacteriaceae</taxon>
        <taxon>Mesorhizobium</taxon>
    </lineage>
</organism>
<evidence type="ECO:0008006" key="3">
    <source>
        <dbReference type="Google" id="ProtNLM"/>
    </source>
</evidence>
<dbReference type="AlphaFoldDB" id="A0AAU8CYW5"/>
<reference evidence="2" key="1">
    <citation type="submission" date="2024-06" db="EMBL/GenBank/DDBJ databases">
        <title>Mesorhizobium karijinii sp. nov., a symbiont of the iconic Swainsona formosa from arid Australia.</title>
        <authorList>
            <person name="Hill Y.J."/>
            <person name="Watkin E.L.J."/>
            <person name="O'Hara G.W."/>
            <person name="Terpolilli J."/>
            <person name="Tye M.L."/>
            <person name="Kohlmeier M.G."/>
        </authorList>
    </citation>
    <scope>NUCLEOTIDE SEQUENCE</scope>
    <source>
        <strain evidence="2">WSM2240</strain>
        <plasmid evidence="2">pMk2240B</plasmid>
    </source>
</reference>
<dbReference type="RefSeq" id="WP_353646187.1">
    <property type="nucleotide sequence ID" value="NZ_CP159255.1"/>
</dbReference>
<evidence type="ECO:0000313" key="2">
    <source>
        <dbReference type="EMBL" id="XCG52034.1"/>
    </source>
</evidence>
<feature type="chain" id="PRO_5043997825" description="Hydrogenase" evidence="1">
    <location>
        <begin position="25"/>
        <end position="285"/>
    </location>
</feature>
<accession>A0AAU8CYW5</accession>
<keyword evidence="1" id="KW-0732">Signal</keyword>
<sequence>MSARLAAVLAIIVAFLLGAAALGAEPTEELCAKLDNQAAVMSVVEWKRLTTNCFLAGFPTKLRTSDIGEIPMDAPKMDLIIDVGENDGAFGLRSFPGVRIHPVVRDLYCREFAEDWVTLKILCPLPPMFSVARVDPLGLLAWGPSLLLEWGLPYDLLLRGQAHRLEGSGRDSLLYLKSLTFENFSADYLAVDNVVIRGDLVFKGSSFGLLSVDKTIVTGRIVFENVSIERGFNFENTLVHEGVSVDRLNAMNTLCDNKMELATTPLSIDSPNFIPPCLTEALPDR</sequence>
<proteinExistence type="predicted"/>
<feature type="signal peptide" evidence="1">
    <location>
        <begin position="1"/>
        <end position="24"/>
    </location>
</feature>
<protein>
    <recommendedName>
        <fullName evidence="3">Hydrogenase</fullName>
    </recommendedName>
</protein>